<protein>
    <submittedName>
        <fullName evidence="2">Uncharacterized protein</fullName>
    </submittedName>
</protein>
<accession>A0AAD6HJD2</accession>
<feature type="compositionally biased region" description="Basic and acidic residues" evidence="1">
    <location>
        <begin position="642"/>
        <end position="653"/>
    </location>
</feature>
<feature type="region of interest" description="Disordered" evidence="1">
    <location>
        <begin position="775"/>
        <end position="801"/>
    </location>
</feature>
<evidence type="ECO:0000313" key="3">
    <source>
        <dbReference type="Proteomes" id="UP001215712"/>
    </source>
</evidence>
<dbReference type="Proteomes" id="UP001215712">
    <property type="component" value="Unassembled WGS sequence"/>
</dbReference>
<evidence type="ECO:0000256" key="1">
    <source>
        <dbReference type="SAM" id="MobiDB-lite"/>
    </source>
</evidence>
<evidence type="ECO:0000313" key="2">
    <source>
        <dbReference type="EMBL" id="KAJ5719916.1"/>
    </source>
</evidence>
<dbReference type="AlphaFoldDB" id="A0AAD6HJD2"/>
<gene>
    <name evidence="2" type="ORF">N7493_006794</name>
</gene>
<feature type="compositionally biased region" description="Low complexity" evidence="1">
    <location>
        <begin position="783"/>
        <end position="801"/>
    </location>
</feature>
<organism evidence="2 3">
    <name type="scientific">Penicillium malachiteum</name>
    <dbReference type="NCBI Taxonomy" id="1324776"/>
    <lineage>
        <taxon>Eukaryota</taxon>
        <taxon>Fungi</taxon>
        <taxon>Dikarya</taxon>
        <taxon>Ascomycota</taxon>
        <taxon>Pezizomycotina</taxon>
        <taxon>Eurotiomycetes</taxon>
        <taxon>Eurotiomycetidae</taxon>
        <taxon>Eurotiales</taxon>
        <taxon>Aspergillaceae</taxon>
        <taxon>Penicillium</taxon>
    </lineage>
</organism>
<reference evidence="2" key="1">
    <citation type="journal article" date="2023" name="IMA Fungus">
        <title>Comparative genomic study of the Penicillium genus elucidates a diverse pangenome and 15 lateral gene transfer events.</title>
        <authorList>
            <person name="Petersen C."/>
            <person name="Sorensen T."/>
            <person name="Nielsen M.R."/>
            <person name="Sondergaard T.E."/>
            <person name="Sorensen J.L."/>
            <person name="Fitzpatrick D.A."/>
            <person name="Frisvad J.C."/>
            <person name="Nielsen K.L."/>
        </authorList>
    </citation>
    <scope>NUCLEOTIDE SEQUENCE</scope>
    <source>
        <strain evidence="2">IBT 17514</strain>
    </source>
</reference>
<dbReference type="EMBL" id="JAQJAN010000009">
    <property type="protein sequence ID" value="KAJ5719916.1"/>
    <property type="molecule type" value="Genomic_DNA"/>
</dbReference>
<name>A0AAD6HJD2_9EURO</name>
<comment type="caution">
    <text evidence="2">The sequence shown here is derived from an EMBL/GenBank/DDBJ whole genome shotgun (WGS) entry which is preliminary data.</text>
</comment>
<reference evidence="2" key="2">
    <citation type="submission" date="2023-01" db="EMBL/GenBank/DDBJ databases">
        <authorList>
            <person name="Petersen C."/>
        </authorList>
    </citation>
    <scope>NUCLEOTIDE SEQUENCE</scope>
    <source>
        <strain evidence="2">IBT 17514</strain>
    </source>
</reference>
<feature type="region of interest" description="Disordered" evidence="1">
    <location>
        <begin position="300"/>
        <end position="332"/>
    </location>
</feature>
<feature type="compositionally biased region" description="Polar residues" evidence="1">
    <location>
        <begin position="680"/>
        <end position="689"/>
    </location>
</feature>
<keyword evidence="3" id="KW-1185">Reference proteome</keyword>
<feature type="compositionally biased region" description="Polar residues" evidence="1">
    <location>
        <begin position="620"/>
        <end position="639"/>
    </location>
</feature>
<feature type="region of interest" description="Disordered" evidence="1">
    <location>
        <begin position="713"/>
        <end position="736"/>
    </location>
</feature>
<feature type="region of interest" description="Disordered" evidence="1">
    <location>
        <begin position="1180"/>
        <end position="1230"/>
    </location>
</feature>
<proteinExistence type="predicted"/>
<feature type="compositionally biased region" description="Basic and acidic residues" evidence="1">
    <location>
        <begin position="716"/>
        <end position="736"/>
    </location>
</feature>
<feature type="region of interest" description="Disordered" evidence="1">
    <location>
        <begin position="595"/>
        <end position="693"/>
    </location>
</feature>
<sequence length="1230" mass="135463">MVQYLPEQHVLVAEGNITEVLAATLAKLVTDYIEYHQSDDIDDVSSSHIHMNLIELCGHRVNIQVQAPRIRQITSVTPSDIKLASQDEPATEDTSSKVVQKWKPSSAPCAYFERDRFGLLARIAQATETEIINDKAAEKGFLVIEGPNQAAVQEAVEKLTNIEQVMSLTEMPYSTTIVLTPEVEGTIYQMMRYVNINPLCIRRLLFDPTVTPLSRILTMKAPVTCPFIIDQNEWVMLNHFQKPPRLDVTSDHESETTEIWKGFVFPGLGKVDAYSHLDFTVPRPPVSEIHSKHSFISSNKAKGNDKLVSRGTDASLSESDKRSPGVGSGSVLKSDSYVDAAEEKIGRAIRTRRRKILEEIAVSNSAVEPGTTSTPTLTIPPSIKSLERSEADSDMNSSIKSGPKSGVLLEIAPLSSQEKSPSLRTPQTVNRLGEYSTKSVSDEVQLQSNSTASINAGSWMSELNGLKLELEERDIKLPVRPAKPELVSPAIPFLDLSPPTAYKYQLSGLTNTASTRTAHSVNTPLSPQLTRSLTPKSILANKEPENQTPALLLSKQEAEFSKESLLLDLDTPSPTQGEHEDRSWIYHTLSDVQEETETQSICPSALSLPRSSPNPPNTSVLPSISGSPEETDSLSQNSLKDLCSKEFIPESRTDSPVLNEASRDHTSLDIPNDSMEANADSPSDSSVPQDYQYDFHPSPSYVHGTLPWSLATSQGHTEDIGEGKEPESRLADQEKKELHSVMKQQAPVGGQKRKNAIAFLTYMAKQPVVVAKADASETLNRDSSSTPAEEPSEELSSSDSMSHAMKFEAKMAVEKERQNALRIEQTKSLFSLCKRFLDPATYYPEILKLEVQFGLALLPSGPGSLNPQKMSLRGLREFYCDRDGLGAPELSFFNRLTTSPADIDHIINIEVTGSRLFERESFYSRVNYEFHCEAELKKFIITVSEHGTHKLTRPDTVLGTIHLSFPSHIWDAAITLRSQMNELQGLSEETTQAVLQLVQNLSVMPGQIRVRLSTRMHPAIKINKIFMKRTTEHRHLQSRDGEGAEEDIYLHITETQDLIISVHGTNNQVIQAHCGPLKEMAKANRQWWSASLTSPILDTVLMSNTHIQPGEQTKEWTPADLFGDDTKHLPKPLASTSDETDLDPNVHPSDVAAAVGPAGISSLVRLAETVVSHIDVVGGNNSGPGETMADSLKVKSDKATNAGGKRSEKTASVKLPATPTMAKKSEPKIW</sequence>